<name>A0AAV7USN7_PLEWA</name>
<dbReference type="EMBL" id="JANPWB010000004">
    <property type="protein sequence ID" value="KAJ1190868.1"/>
    <property type="molecule type" value="Genomic_DNA"/>
</dbReference>
<feature type="region of interest" description="Disordered" evidence="1">
    <location>
        <begin position="62"/>
        <end position="129"/>
    </location>
</feature>
<feature type="compositionally biased region" description="Gly residues" evidence="1">
    <location>
        <begin position="67"/>
        <end position="84"/>
    </location>
</feature>
<reference evidence="2" key="1">
    <citation type="journal article" date="2022" name="bioRxiv">
        <title>Sequencing and chromosome-scale assembly of the giantPleurodeles waltlgenome.</title>
        <authorList>
            <person name="Brown T."/>
            <person name="Elewa A."/>
            <person name="Iarovenko S."/>
            <person name="Subramanian E."/>
            <person name="Araus A.J."/>
            <person name="Petzold A."/>
            <person name="Susuki M."/>
            <person name="Suzuki K.-i.T."/>
            <person name="Hayashi T."/>
            <person name="Toyoda A."/>
            <person name="Oliveira C."/>
            <person name="Osipova E."/>
            <person name="Leigh N.D."/>
            <person name="Simon A."/>
            <person name="Yun M.H."/>
        </authorList>
    </citation>
    <scope>NUCLEOTIDE SEQUENCE</scope>
    <source>
        <strain evidence="2">20211129_DDA</strain>
        <tissue evidence="2">Liver</tissue>
    </source>
</reference>
<protein>
    <submittedName>
        <fullName evidence="2">Uncharacterized protein</fullName>
    </submittedName>
</protein>
<keyword evidence="3" id="KW-1185">Reference proteome</keyword>
<accession>A0AAV7USN7</accession>
<evidence type="ECO:0000313" key="3">
    <source>
        <dbReference type="Proteomes" id="UP001066276"/>
    </source>
</evidence>
<dbReference type="Proteomes" id="UP001066276">
    <property type="component" value="Chromosome 2_2"/>
</dbReference>
<evidence type="ECO:0000256" key="1">
    <source>
        <dbReference type="SAM" id="MobiDB-lite"/>
    </source>
</evidence>
<evidence type="ECO:0000313" key="2">
    <source>
        <dbReference type="EMBL" id="KAJ1190868.1"/>
    </source>
</evidence>
<proteinExistence type="predicted"/>
<sequence length="165" mass="17747">MAEGMDSRVLQAMKLLKETGRLDLLVKNAARRDRPVRRAASVMAAAVAACSPPRRIRVRSTPQVRRVGGGRVRGRGSVGAGGGHRQPRPKAIPNDCGSRGRPRLRMRTERDGGGRAPRGRGMRGTTGAVGALEFRLQGCSCREDILQEARYGSLGRHSATTSRAP</sequence>
<gene>
    <name evidence="2" type="ORF">NDU88_000187</name>
</gene>
<dbReference type="AlphaFoldDB" id="A0AAV7USN7"/>
<organism evidence="2 3">
    <name type="scientific">Pleurodeles waltl</name>
    <name type="common">Iberian ribbed newt</name>
    <dbReference type="NCBI Taxonomy" id="8319"/>
    <lineage>
        <taxon>Eukaryota</taxon>
        <taxon>Metazoa</taxon>
        <taxon>Chordata</taxon>
        <taxon>Craniata</taxon>
        <taxon>Vertebrata</taxon>
        <taxon>Euteleostomi</taxon>
        <taxon>Amphibia</taxon>
        <taxon>Batrachia</taxon>
        <taxon>Caudata</taxon>
        <taxon>Salamandroidea</taxon>
        <taxon>Salamandridae</taxon>
        <taxon>Pleurodelinae</taxon>
        <taxon>Pleurodeles</taxon>
    </lineage>
</organism>
<comment type="caution">
    <text evidence="2">The sequence shown here is derived from an EMBL/GenBank/DDBJ whole genome shotgun (WGS) entry which is preliminary data.</text>
</comment>